<dbReference type="AlphaFoldDB" id="A0AAD7G849"/>
<accession>A0AAD7G849</accession>
<gene>
    <name evidence="2" type="ORF">B0H17DRAFT_1207529</name>
</gene>
<reference evidence="2" key="1">
    <citation type="submission" date="2023-03" db="EMBL/GenBank/DDBJ databases">
        <title>Massive genome expansion in bonnet fungi (Mycena s.s.) driven by repeated elements and novel gene families across ecological guilds.</title>
        <authorList>
            <consortium name="Lawrence Berkeley National Laboratory"/>
            <person name="Harder C.B."/>
            <person name="Miyauchi S."/>
            <person name="Viragh M."/>
            <person name="Kuo A."/>
            <person name="Thoen E."/>
            <person name="Andreopoulos B."/>
            <person name="Lu D."/>
            <person name="Skrede I."/>
            <person name="Drula E."/>
            <person name="Henrissat B."/>
            <person name="Morin E."/>
            <person name="Kohler A."/>
            <person name="Barry K."/>
            <person name="LaButti K."/>
            <person name="Morin E."/>
            <person name="Salamov A."/>
            <person name="Lipzen A."/>
            <person name="Mereny Z."/>
            <person name="Hegedus B."/>
            <person name="Baldrian P."/>
            <person name="Stursova M."/>
            <person name="Weitz H."/>
            <person name="Taylor A."/>
            <person name="Grigoriev I.V."/>
            <person name="Nagy L.G."/>
            <person name="Martin F."/>
            <person name="Kauserud H."/>
        </authorList>
    </citation>
    <scope>NUCLEOTIDE SEQUENCE</scope>
    <source>
        <strain evidence="2">CBHHK067</strain>
    </source>
</reference>
<dbReference type="Proteomes" id="UP001221757">
    <property type="component" value="Unassembled WGS sequence"/>
</dbReference>
<dbReference type="EMBL" id="JARKIE010000146">
    <property type="protein sequence ID" value="KAJ7676140.1"/>
    <property type="molecule type" value="Genomic_DNA"/>
</dbReference>
<feature type="region of interest" description="Disordered" evidence="1">
    <location>
        <begin position="196"/>
        <end position="229"/>
    </location>
</feature>
<feature type="region of interest" description="Disordered" evidence="1">
    <location>
        <begin position="109"/>
        <end position="135"/>
    </location>
</feature>
<sequence>MAAMGPKLNATDAIETFSCWPLVLPALVLHCFHRHAKCLKHPNASHRGPCPDHPPNPPTVQPTAAAALGRHDVICVPRPQNVQLAWLGVIQIPRQPVAESIKCEGGGASRKVAKHEGDDTTIKQESGGGVKLESGPRVKLEDNRRLKVQSPAPSLQSPQSCSIPAGTPVHKVSRLSLHCWTNIDLEARWAMPHPPPPRYMSVPETRSLLDSDGTAKKPLFNPDTDEEEE</sequence>
<evidence type="ECO:0000256" key="1">
    <source>
        <dbReference type="SAM" id="MobiDB-lite"/>
    </source>
</evidence>
<proteinExistence type="predicted"/>
<protein>
    <submittedName>
        <fullName evidence="2">Uncharacterized protein</fullName>
    </submittedName>
</protein>
<name>A0AAD7G849_MYCRO</name>
<keyword evidence="3" id="KW-1185">Reference proteome</keyword>
<evidence type="ECO:0000313" key="2">
    <source>
        <dbReference type="EMBL" id="KAJ7676140.1"/>
    </source>
</evidence>
<evidence type="ECO:0000313" key="3">
    <source>
        <dbReference type="Proteomes" id="UP001221757"/>
    </source>
</evidence>
<comment type="caution">
    <text evidence="2">The sequence shown here is derived from an EMBL/GenBank/DDBJ whole genome shotgun (WGS) entry which is preliminary data.</text>
</comment>
<organism evidence="2 3">
    <name type="scientific">Mycena rosella</name>
    <name type="common">Pink bonnet</name>
    <name type="synonym">Agaricus rosellus</name>
    <dbReference type="NCBI Taxonomy" id="1033263"/>
    <lineage>
        <taxon>Eukaryota</taxon>
        <taxon>Fungi</taxon>
        <taxon>Dikarya</taxon>
        <taxon>Basidiomycota</taxon>
        <taxon>Agaricomycotina</taxon>
        <taxon>Agaricomycetes</taxon>
        <taxon>Agaricomycetidae</taxon>
        <taxon>Agaricales</taxon>
        <taxon>Marasmiineae</taxon>
        <taxon>Mycenaceae</taxon>
        <taxon>Mycena</taxon>
    </lineage>
</organism>